<dbReference type="Proteomes" id="UP000230069">
    <property type="component" value="Unassembled WGS sequence"/>
</dbReference>
<feature type="compositionally biased region" description="Basic and acidic residues" evidence="1">
    <location>
        <begin position="38"/>
        <end position="56"/>
    </location>
</feature>
<dbReference type="OrthoDB" id="674184at2759"/>
<evidence type="ECO:0000259" key="2">
    <source>
        <dbReference type="Pfam" id="PF24750"/>
    </source>
</evidence>
<evidence type="ECO:0000256" key="1">
    <source>
        <dbReference type="SAM" id="MobiDB-lite"/>
    </source>
</evidence>
<reference evidence="3 4" key="1">
    <citation type="submission" date="2017-09" db="EMBL/GenBank/DDBJ databases">
        <title>WGS assembly of Aquilegia coerulea Goldsmith.</title>
        <authorList>
            <person name="Hodges S."/>
            <person name="Kramer E."/>
            <person name="Nordborg M."/>
            <person name="Tomkins J."/>
            <person name="Borevitz J."/>
            <person name="Derieg N."/>
            <person name="Yan J."/>
            <person name="Mihaltcheva S."/>
            <person name="Hayes R.D."/>
            <person name="Rokhsar D."/>
        </authorList>
    </citation>
    <scope>NUCLEOTIDE SEQUENCE [LARGE SCALE GENOMIC DNA]</scope>
    <source>
        <strain evidence="4">cv. Goldsmith</strain>
    </source>
</reference>
<sequence>MVSVGSFSASLSNKVFVETSKHEGTIEKNKMRRRLLHGKKEQGDDDKHHDDDEEEDSKKNIFIHGEDFMQEIFLRLPIKSLHRLKYLSKISSSLISSPCFLPKYLTTRKISTCPLMLGFFYQLNPFLDRKNTSGNRPAIRFIPCSSEAKKLMMKEDDDHNQEAALAGVLPFDESLSFLLIKGEDDYPGYYDEGYGPMFISIVASSNGFLLCRKECGIFTEYCVCNPFTQQWILLPQPPSDRWWRCVVEGFICEGNNTYPCLDWVNYKVVRALKPGSGNKIFSSYFTVEIFSSETGEWLQLELNTGPSYQAVRLHWPIVSRSLISKNGTVCTAAICNEKSLVECAVTFNLNHLDVNQQLQVIPLPVHICDDAHNKLDESEGLIRFIRYENKFLEIYELNEDEMKWLLKYTISMREVLPDHSGCHFDFEALQPLNSALVLLNLRNQKKVLLDMKNKTVELISEFATSKRVHIVYPYYWPCWPPLIN</sequence>
<dbReference type="InterPro" id="IPR056592">
    <property type="entry name" value="Beta-prop_At3g26010-like"/>
</dbReference>
<accession>A0A2G5DH46</accession>
<gene>
    <name evidence="3" type="ORF">AQUCO_02000327v1</name>
</gene>
<name>A0A2G5DH46_AQUCA</name>
<feature type="region of interest" description="Disordered" evidence="1">
    <location>
        <begin position="27"/>
        <end position="56"/>
    </location>
</feature>
<dbReference type="InterPro" id="IPR011043">
    <property type="entry name" value="Gal_Oxase/kelch_b-propeller"/>
</dbReference>
<proteinExistence type="predicted"/>
<dbReference type="PANTHER" id="PTHR35546:SF130">
    <property type="entry name" value="EXPRESSED PROTEIN"/>
    <property type="match status" value="1"/>
</dbReference>
<protein>
    <recommendedName>
        <fullName evidence="2">F-box protein At3g26010-like beta-propeller domain-containing protein</fullName>
    </recommendedName>
</protein>
<organism evidence="3 4">
    <name type="scientific">Aquilegia coerulea</name>
    <name type="common">Rocky mountain columbine</name>
    <dbReference type="NCBI Taxonomy" id="218851"/>
    <lineage>
        <taxon>Eukaryota</taxon>
        <taxon>Viridiplantae</taxon>
        <taxon>Streptophyta</taxon>
        <taxon>Embryophyta</taxon>
        <taxon>Tracheophyta</taxon>
        <taxon>Spermatophyta</taxon>
        <taxon>Magnoliopsida</taxon>
        <taxon>Ranunculales</taxon>
        <taxon>Ranunculaceae</taxon>
        <taxon>Thalictroideae</taxon>
        <taxon>Aquilegia</taxon>
    </lineage>
</organism>
<dbReference type="PANTHER" id="PTHR35546">
    <property type="entry name" value="F-BOX PROTEIN INTERACTION DOMAIN PROTEIN-RELATED"/>
    <property type="match status" value="1"/>
</dbReference>
<evidence type="ECO:0000313" key="4">
    <source>
        <dbReference type="Proteomes" id="UP000230069"/>
    </source>
</evidence>
<dbReference type="SUPFAM" id="SSF50965">
    <property type="entry name" value="Galactose oxidase, central domain"/>
    <property type="match status" value="1"/>
</dbReference>
<dbReference type="EMBL" id="KZ305037">
    <property type="protein sequence ID" value="PIA42802.1"/>
    <property type="molecule type" value="Genomic_DNA"/>
</dbReference>
<dbReference type="Pfam" id="PF24750">
    <property type="entry name" value="b-prop_At3g26010-like"/>
    <property type="match status" value="1"/>
</dbReference>
<dbReference type="InParanoid" id="A0A2G5DH46"/>
<dbReference type="InterPro" id="IPR055290">
    <property type="entry name" value="At3g26010-like"/>
</dbReference>
<dbReference type="AlphaFoldDB" id="A0A2G5DH46"/>
<feature type="domain" description="F-box protein At3g26010-like beta-propeller" evidence="2">
    <location>
        <begin position="200"/>
        <end position="462"/>
    </location>
</feature>
<keyword evidence="4" id="KW-1185">Reference proteome</keyword>
<evidence type="ECO:0000313" key="3">
    <source>
        <dbReference type="EMBL" id="PIA42802.1"/>
    </source>
</evidence>